<feature type="compositionally biased region" description="Polar residues" evidence="3">
    <location>
        <begin position="336"/>
        <end position="351"/>
    </location>
</feature>
<dbReference type="PROSITE" id="PS50014">
    <property type="entry name" value="BROMODOMAIN_2"/>
    <property type="match status" value="1"/>
</dbReference>
<dbReference type="InterPro" id="IPR001487">
    <property type="entry name" value="Bromodomain"/>
</dbReference>
<feature type="compositionally biased region" description="Polar residues" evidence="3">
    <location>
        <begin position="722"/>
        <end position="735"/>
    </location>
</feature>
<keyword evidence="6" id="KW-1185">Reference proteome</keyword>
<evidence type="ECO:0000256" key="1">
    <source>
        <dbReference type="ARBA" id="ARBA00023117"/>
    </source>
</evidence>
<dbReference type="SUPFAM" id="SSF47370">
    <property type="entry name" value="Bromodomain"/>
    <property type="match status" value="1"/>
</dbReference>
<feature type="compositionally biased region" description="Pro residues" evidence="3">
    <location>
        <begin position="319"/>
        <end position="328"/>
    </location>
</feature>
<dbReference type="GO" id="GO:0006325">
    <property type="term" value="P:chromatin organization"/>
    <property type="evidence" value="ECO:0007669"/>
    <property type="project" value="UniProtKB-ARBA"/>
</dbReference>
<name>A0A2C5XF92_9PEZI</name>
<evidence type="ECO:0000256" key="2">
    <source>
        <dbReference type="PROSITE-ProRule" id="PRU00035"/>
    </source>
</evidence>
<dbReference type="GO" id="GO:0035267">
    <property type="term" value="C:NuA4 histone acetyltransferase complex"/>
    <property type="evidence" value="ECO:0007669"/>
    <property type="project" value="TreeGrafter"/>
</dbReference>
<feature type="compositionally biased region" description="Polar residues" evidence="3">
    <location>
        <begin position="529"/>
        <end position="557"/>
    </location>
</feature>
<feature type="compositionally biased region" description="Polar residues" evidence="3">
    <location>
        <begin position="801"/>
        <end position="810"/>
    </location>
</feature>
<organism evidence="5 6">
    <name type="scientific">Ceratocystis fimbriata CBS 114723</name>
    <dbReference type="NCBI Taxonomy" id="1035309"/>
    <lineage>
        <taxon>Eukaryota</taxon>
        <taxon>Fungi</taxon>
        <taxon>Dikarya</taxon>
        <taxon>Ascomycota</taxon>
        <taxon>Pezizomycotina</taxon>
        <taxon>Sordariomycetes</taxon>
        <taxon>Hypocreomycetidae</taxon>
        <taxon>Microascales</taxon>
        <taxon>Ceratocystidaceae</taxon>
        <taxon>Ceratocystis</taxon>
    </lineage>
</organism>
<feature type="compositionally biased region" description="Low complexity" evidence="3">
    <location>
        <begin position="198"/>
        <end position="216"/>
    </location>
</feature>
<protein>
    <recommendedName>
        <fullName evidence="4">Bromo domain-containing protein</fullName>
    </recommendedName>
</protein>
<feature type="compositionally biased region" description="Basic residues" evidence="3">
    <location>
        <begin position="947"/>
        <end position="962"/>
    </location>
</feature>
<feature type="compositionally biased region" description="Low complexity" evidence="3">
    <location>
        <begin position="388"/>
        <end position="431"/>
    </location>
</feature>
<reference evidence="5 6" key="2">
    <citation type="journal article" date="2013" name="IMA Fungus">
        <title>IMA Genome-F 1: Ceratocystis fimbriata: Draft nuclear genome sequence for the plant pathogen, Ceratocystis fimbriata.</title>
        <authorList>
            <person name="Wilken P.M."/>
            <person name="Steenkamp E.T."/>
            <person name="Wingfield M.J."/>
            <person name="de Beer Z.W."/>
            <person name="Wingfield B.D."/>
        </authorList>
    </citation>
    <scope>NUCLEOTIDE SEQUENCE [LARGE SCALE GENOMIC DNA]</scope>
    <source>
        <strain evidence="5 6">CBS 114723</strain>
    </source>
</reference>
<feature type="compositionally biased region" description="Low complexity" evidence="3">
    <location>
        <begin position="368"/>
        <end position="381"/>
    </location>
</feature>
<feature type="compositionally biased region" description="Low complexity" evidence="3">
    <location>
        <begin position="596"/>
        <end position="614"/>
    </location>
</feature>
<feature type="compositionally biased region" description="Low complexity" evidence="3">
    <location>
        <begin position="481"/>
        <end position="503"/>
    </location>
</feature>
<feature type="region of interest" description="Disordered" evidence="3">
    <location>
        <begin position="800"/>
        <end position="991"/>
    </location>
</feature>
<dbReference type="PANTHER" id="PTHR15398">
    <property type="entry name" value="BROMODOMAIN-CONTAINING PROTEIN 8"/>
    <property type="match status" value="1"/>
</dbReference>
<dbReference type="InterPro" id="IPR036427">
    <property type="entry name" value="Bromodomain-like_sf"/>
</dbReference>
<feature type="domain" description="Bromo" evidence="4">
    <location>
        <begin position="1010"/>
        <end position="1106"/>
    </location>
</feature>
<reference evidence="5 6" key="1">
    <citation type="journal article" date="2013" name="Fungal Biol.">
        <title>Analysis of microsatellite markers in the genome of the plant pathogen Ceratocystis fimbriata.</title>
        <authorList>
            <person name="Simpson M.C."/>
            <person name="Wilken P.M."/>
            <person name="Coetzee M.P."/>
            <person name="Wingfield M.J."/>
            <person name="Wingfield B.D."/>
        </authorList>
    </citation>
    <scope>NUCLEOTIDE SEQUENCE [LARGE SCALE GENOMIC DNA]</scope>
    <source>
        <strain evidence="5 6">CBS 114723</strain>
    </source>
</reference>
<sequence>MDPPELPPEAFTARESYFLFRAIHVFQTLDFTLLSKKLIANEFINGADEFDEARLTPRRLWGLFRHHFLAELPNPPTQLTPDLIVDKYKNITAIDRKLGEIYYTRLKKEVLSDAQREQEAAKRQADLEVEQRRIRESLLKNTNSAVMPTQLAAAASGVGISNAVPIAPASSSARPASHIHNLGSHGQTQIQPHHAKSPHTSSSASPAVSPLAAPGPEMATKKSSVASRPPQPLNSNQTQPVIAIAAHQPTHTPRAILPATTQPASQHPAIQPAIQPTIVRPIAGPSPQQVLQAPGPPPLKAVSTSTNLEAQQTQFHQLPPKPPQPQAPPQATAPQISQNVKPQQPQATVKETGQKPAQVVPSKQPLESQNSSSPNQTPPVSAATINHSPTPSADTSPSPQSQAQVPAALPPKSQSPQPSSSQVVSTPAQVQTLKWERPYTPQHNTPIAQRPTQALMVQKPQLGQAQQPSQQTQQSPPPLTVNPAVAPTTPSAPASTTLSSVPISIPPQPSSQTSQVQQKPKSPTKPIVQLSQHTRTTHSQNQTQGSSPQSEFTSLKNPQTPKKPPPQATVQAVSEPSVSPQQKSAQPVAPKASFSQTQAVPQPQQQRQPMPSHPATALARPADQPQPQPTPTSQAVKKPLVPISAQPFSRASVARQPVQPEQATPKAPPPLIAQSQAPSIITTPIHPTVSVTASQALAIAPSVSLPQLPVPQPQHPPPMATTPVQSTKPVTSTPQPKTPFAKTSLAIPDHLVPSKIAPSSTTTASSSTGALVSLVKPHATADPQTPAPQKQALFIKRGHGTNWTLDSTPSTPGPAHTTVDSPAWEPLSPPPPRPPPTPTLQSENPITSTGLHPATPGIISSIKATPRRTNRPETPISRGSVLSKRPTRTGRAGPPRTRRSQSVVSQPDELSMDPSDFQGPGSSRIKNEDLSKMEEAGDTTADEGINSRRRGPSSVRAGKRKRQDSMDSGFHRPRPSISTPTPAVQVGPPTHVRWTRGFPRVSASVLDQIGSHRDANMFANPIREKDAPNYSTIVLQPVDIASIKKAISHGNKIAIQAAAALPDGDPGTASVDLPISEDLVPPRGIINSEQLERSLVHMFCNAVMYNPDPDRGPGPAFLAGANHGGNGSENIGYQVDEFGVVNDTRNMFLEVDKLMAELRGAEMQRNGGSLQPPPVPTASSVSSGAATARAMSLATAGGGDDTDELDELAADEVASTSTRRSRRG</sequence>
<dbReference type="STRING" id="1035309.A0A2C5XF92"/>
<dbReference type="PANTHER" id="PTHR15398:SF4">
    <property type="entry name" value="BROMODOMAIN-CONTAINING PROTEIN 8 ISOFORM X1"/>
    <property type="match status" value="1"/>
</dbReference>
<evidence type="ECO:0000256" key="3">
    <source>
        <dbReference type="SAM" id="MobiDB-lite"/>
    </source>
</evidence>
<dbReference type="Gene3D" id="1.20.920.10">
    <property type="entry name" value="Bromodomain-like"/>
    <property type="match status" value="1"/>
</dbReference>
<feature type="region of interest" description="Disordered" evidence="3">
    <location>
        <begin position="707"/>
        <end position="743"/>
    </location>
</feature>
<feature type="compositionally biased region" description="Low complexity" evidence="3">
    <location>
        <begin position="458"/>
        <end position="474"/>
    </location>
</feature>
<feature type="compositionally biased region" description="Basic and acidic residues" evidence="3">
    <location>
        <begin position="925"/>
        <end position="935"/>
    </location>
</feature>
<feature type="compositionally biased region" description="Pro residues" evidence="3">
    <location>
        <begin position="827"/>
        <end position="838"/>
    </location>
</feature>
<feature type="compositionally biased region" description="Polar residues" evidence="3">
    <location>
        <begin position="574"/>
        <end position="585"/>
    </location>
</feature>
<dbReference type="EMBL" id="APWK03000014">
    <property type="protein sequence ID" value="PHH55216.1"/>
    <property type="molecule type" value="Genomic_DNA"/>
</dbReference>
<feature type="region of interest" description="Disordered" evidence="3">
    <location>
        <begin position="1164"/>
        <end position="1224"/>
    </location>
</feature>
<feature type="compositionally biased region" description="Polar residues" evidence="3">
    <location>
        <begin position="302"/>
        <end position="316"/>
    </location>
</feature>
<accession>A0A2C5XF92</accession>
<dbReference type="Pfam" id="PF00439">
    <property type="entry name" value="Bromodomain"/>
    <property type="match status" value="1"/>
</dbReference>
<proteinExistence type="predicted"/>
<feature type="region of interest" description="Disordered" evidence="3">
    <location>
        <begin position="280"/>
        <end position="679"/>
    </location>
</feature>
<dbReference type="OrthoDB" id="21449at2759"/>
<evidence type="ECO:0000313" key="5">
    <source>
        <dbReference type="EMBL" id="PHH55216.1"/>
    </source>
</evidence>
<feature type="compositionally biased region" description="Pro residues" evidence="3">
    <location>
        <begin position="708"/>
        <end position="720"/>
    </location>
</feature>
<feature type="compositionally biased region" description="Low complexity" evidence="3">
    <location>
        <begin position="1177"/>
        <end position="1195"/>
    </location>
</feature>
<comment type="caution">
    <text evidence="5">The sequence shown here is derived from an EMBL/GenBank/DDBJ whole genome shotgun (WGS) entry which is preliminary data.</text>
</comment>
<feature type="region of interest" description="Disordered" evidence="3">
    <location>
        <begin position="169"/>
        <end position="236"/>
    </location>
</feature>
<feature type="compositionally biased region" description="Polar residues" evidence="3">
    <location>
        <begin position="839"/>
        <end position="850"/>
    </location>
</feature>
<keyword evidence="1 2" id="KW-0103">Bromodomain</keyword>
<feature type="compositionally biased region" description="Polar residues" evidence="3">
    <location>
        <begin position="441"/>
        <end position="452"/>
    </location>
</feature>
<evidence type="ECO:0000259" key="4">
    <source>
        <dbReference type="PROSITE" id="PS50014"/>
    </source>
</evidence>
<dbReference type="Proteomes" id="UP000222788">
    <property type="component" value="Unassembled WGS sequence"/>
</dbReference>
<evidence type="ECO:0000313" key="6">
    <source>
        <dbReference type="Proteomes" id="UP000222788"/>
    </source>
</evidence>
<feature type="compositionally biased region" description="Low complexity" evidence="3">
    <location>
        <begin position="169"/>
        <end position="179"/>
    </location>
</feature>
<feature type="compositionally biased region" description="Acidic residues" evidence="3">
    <location>
        <begin position="1200"/>
        <end position="1210"/>
    </location>
</feature>
<dbReference type="AlphaFoldDB" id="A0A2C5XF92"/>
<gene>
    <name evidence="5" type="ORF">CFIMG_007489RA00001</name>
</gene>
<feature type="compositionally biased region" description="Low complexity" evidence="3">
    <location>
        <begin position="510"/>
        <end position="521"/>
    </location>
</feature>